<evidence type="ECO:0000313" key="3">
    <source>
        <dbReference type="Proteomes" id="UP000620124"/>
    </source>
</evidence>
<evidence type="ECO:0000256" key="1">
    <source>
        <dbReference type="SAM" id="SignalP"/>
    </source>
</evidence>
<keyword evidence="3" id="KW-1185">Reference proteome</keyword>
<accession>A0A8H6YS06</accession>
<protein>
    <submittedName>
        <fullName evidence="2">Uncharacterized protein</fullName>
    </submittedName>
</protein>
<organism evidence="2 3">
    <name type="scientific">Mycena venus</name>
    <dbReference type="NCBI Taxonomy" id="2733690"/>
    <lineage>
        <taxon>Eukaryota</taxon>
        <taxon>Fungi</taxon>
        <taxon>Dikarya</taxon>
        <taxon>Basidiomycota</taxon>
        <taxon>Agaricomycotina</taxon>
        <taxon>Agaricomycetes</taxon>
        <taxon>Agaricomycetidae</taxon>
        <taxon>Agaricales</taxon>
        <taxon>Marasmiineae</taxon>
        <taxon>Mycenaceae</taxon>
        <taxon>Mycena</taxon>
    </lineage>
</organism>
<proteinExistence type="predicted"/>
<dbReference type="AlphaFoldDB" id="A0A8H6YS06"/>
<comment type="caution">
    <text evidence="2">The sequence shown here is derived from an EMBL/GenBank/DDBJ whole genome shotgun (WGS) entry which is preliminary data.</text>
</comment>
<dbReference type="Proteomes" id="UP000620124">
    <property type="component" value="Unassembled WGS sequence"/>
</dbReference>
<sequence length="94" mass="9676">MKSTTLAALLVLTTGAIARNCTPNLDYCGRTLLEIGNYQPQIDQAFHDAGAGEADGGADDLFQCVGGANGVITFLEFCVNGCRTNSGGVSDACN</sequence>
<evidence type="ECO:0000313" key="2">
    <source>
        <dbReference type="EMBL" id="KAF7366135.1"/>
    </source>
</evidence>
<feature type="chain" id="PRO_5034584972" evidence="1">
    <location>
        <begin position="19"/>
        <end position="94"/>
    </location>
</feature>
<keyword evidence="1" id="KW-0732">Signal</keyword>
<dbReference type="OrthoDB" id="2875167at2759"/>
<name>A0A8H6YS06_9AGAR</name>
<dbReference type="EMBL" id="JACAZI010000003">
    <property type="protein sequence ID" value="KAF7366135.1"/>
    <property type="molecule type" value="Genomic_DNA"/>
</dbReference>
<feature type="signal peptide" evidence="1">
    <location>
        <begin position="1"/>
        <end position="18"/>
    </location>
</feature>
<gene>
    <name evidence="2" type="ORF">MVEN_00490400</name>
</gene>
<reference evidence="2" key="1">
    <citation type="submission" date="2020-05" db="EMBL/GenBank/DDBJ databases">
        <title>Mycena genomes resolve the evolution of fungal bioluminescence.</title>
        <authorList>
            <person name="Tsai I.J."/>
        </authorList>
    </citation>
    <scope>NUCLEOTIDE SEQUENCE</scope>
    <source>
        <strain evidence="2">CCC161011</strain>
    </source>
</reference>